<comment type="caution">
    <text evidence="3">The sequence shown here is derived from an EMBL/GenBank/DDBJ whole genome shotgun (WGS) entry which is preliminary data.</text>
</comment>
<dbReference type="PANTHER" id="PTHR48258">
    <property type="entry name" value="DUF4218 DOMAIN-CONTAINING PROTEIN-RELATED"/>
    <property type="match status" value="1"/>
</dbReference>
<evidence type="ECO:0000313" key="3">
    <source>
        <dbReference type="EMBL" id="KAK7308485.1"/>
    </source>
</evidence>
<feature type="domain" description="DUF4218" evidence="2">
    <location>
        <begin position="1"/>
        <end position="80"/>
    </location>
</feature>
<dbReference type="Pfam" id="PF13960">
    <property type="entry name" value="DUF4218"/>
    <property type="match status" value="1"/>
</dbReference>
<evidence type="ECO:0008006" key="5">
    <source>
        <dbReference type="Google" id="ProtNLM"/>
    </source>
</evidence>
<evidence type="ECO:0000259" key="2">
    <source>
        <dbReference type="Pfam" id="PF13960"/>
    </source>
</evidence>
<organism evidence="3 4">
    <name type="scientific">Canavalia gladiata</name>
    <name type="common">Sword bean</name>
    <name type="synonym">Dolichos gladiatus</name>
    <dbReference type="NCBI Taxonomy" id="3824"/>
    <lineage>
        <taxon>Eukaryota</taxon>
        <taxon>Viridiplantae</taxon>
        <taxon>Streptophyta</taxon>
        <taxon>Embryophyta</taxon>
        <taxon>Tracheophyta</taxon>
        <taxon>Spermatophyta</taxon>
        <taxon>Magnoliopsida</taxon>
        <taxon>eudicotyledons</taxon>
        <taxon>Gunneridae</taxon>
        <taxon>Pentapetalae</taxon>
        <taxon>rosids</taxon>
        <taxon>fabids</taxon>
        <taxon>Fabales</taxon>
        <taxon>Fabaceae</taxon>
        <taxon>Papilionoideae</taxon>
        <taxon>50 kb inversion clade</taxon>
        <taxon>NPAAA clade</taxon>
        <taxon>indigoferoid/millettioid clade</taxon>
        <taxon>Phaseoleae</taxon>
        <taxon>Canavalia</taxon>
    </lineage>
</organism>
<accession>A0AAN9JZL8</accession>
<sequence>MYFPPSFFDIMVHLTIHLVTEIQLCGLDYMRWMYPIEHYMKTLKGYVKNRSRPEGCIVERYIVEEAVEFCTEYLSNVDSIGLPKSRHQRRTEGEGIMGNDIVTISRTEWEQAHLYVLHNTNEVEPFIERHKNILRTINPSSISENLRWLASGPSVHVISYSGYLINGYTFYTKEQDSQSTMQNSGVTLVAQSLHVSSSKDQNPIYANMSYFGVIQQIWELDYMKFRVPMFGCKWVDNNNGVRIDESGFLQVDFNKEGYKNDPFILASQAQQVFYVTDPIDKKWSIVLVSNKIYENHDHYHKEIDIEDCPFLGISQLLENGPKTDDNLYMRYDHDDEISNKNRQKASNPTYPYRKSRTGYARLEQKMLQETGSNATSIPRHILWKAARVNKKGLIDNEKVVEVWAHCESLSQLESQELNPHEDILAKVLNVPEYPGRVRGVGQPHRLRYYSMYTTYLFK</sequence>
<evidence type="ECO:0000313" key="4">
    <source>
        <dbReference type="Proteomes" id="UP001367508"/>
    </source>
</evidence>
<dbReference type="PANTHER" id="PTHR48258:SF9">
    <property type="entry name" value="OS01G0348150 PROTEIN"/>
    <property type="match status" value="1"/>
</dbReference>
<proteinExistence type="predicted"/>
<gene>
    <name evidence="3" type="ORF">VNO77_42092</name>
</gene>
<dbReference type="InterPro" id="IPR025452">
    <property type="entry name" value="DUF4218"/>
</dbReference>
<dbReference type="EMBL" id="JAYMYQ010000010">
    <property type="protein sequence ID" value="KAK7308485.1"/>
    <property type="molecule type" value="Genomic_DNA"/>
</dbReference>
<dbReference type="Pfam" id="PF13952">
    <property type="entry name" value="DUF4216"/>
    <property type="match status" value="1"/>
</dbReference>
<name>A0AAN9JZL8_CANGL</name>
<feature type="domain" description="DUF4216" evidence="1">
    <location>
        <begin position="218"/>
        <end position="286"/>
    </location>
</feature>
<dbReference type="AlphaFoldDB" id="A0AAN9JZL8"/>
<keyword evidence="4" id="KW-1185">Reference proteome</keyword>
<dbReference type="InterPro" id="IPR025312">
    <property type="entry name" value="DUF4216"/>
</dbReference>
<protein>
    <recommendedName>
        <fullName evidence="5">DUF4218 domain-containing protein</fullName>
    </recommendedName>
</protein>
<reference evidence="3 4" key="1">
    <citation type="submission" date="2024-01" db="EMBL/GenBank/DDBJ databases">
        <title>The genomes of 5 underutilized Papilionoideae crops provide insights into root nodulation and disease resistanc.</title>
        <authorList>
            <person name="Jiang F."/>
        </authorList>
    </citation>
    <scope>NUCLEOTIDE SEQUENCE [LARGE SCALE GENOMIC DNA]</scope>
    <source>
        <strain evidence="3">LVBAO_FW01</strain>
        <tissue evidence="3">Leaves</tissue>
    </source>
</reference>
<dbReference type="Proteomes" id="UP001367508">
    <property type="component" value="Unassembled WGS sequence"/>
</dbReference>
<evidence type="ECO:0000259" key="1">
    <source>
        <dbReference type="Pfam" id="PF13952"/>
    </source>
</evidence>